<dbReference type="AlphaFoldDB" id="A0A3P7JJP1"/>
<dbReference type="OrthoDB" id="5845278at2759"/>
<evidence type="ECO:0000313" key="2">
    <source>
        <dbReference type="EMBL" id="VDM86001.1"/>
    </source>
</evidence>
<organism evidence="2 3">
    <name type="scientific">Strongylus vulgaris</name>
    <name type="common">Blood worm</name>
    <dbReference type="NCBI Taxonomy" id="40348"/>
    <lineage>
        <taxon>Eukaryota</taxon>
        <taxon>Metazoa</taxon>
        <taxon>Ecdysozoa</taxon>
        <taxon>Nematoda</taxon>
        <taxon>Chromadorea</taxon>
        <taxon>Rhabditida</taxon>
        <taxon>Rhabditina</taxon>
        <taxon>Rhabditomorpha</taxon>
        <taxon>Strongyloidea</taxon>
        <taxon>Strongylidae</taxon>
        <taxon>Strongylus</taxon>
    </lineage>
</organism>
<keyword evidence="1" id="KW-0472">Membrane</keyword>
<feature type="transmembrane region" description="Helical" evidence="1">
    <location>
        <begin position="22"/>
        <end position="42"/>
    </location>
</feature>
<gene>
    <name evidence="2" type="ORF">SVUK_LOCUS20999</name>
</gene>
<protein>
    <submittedName>
        <fullName evidence="2">Uncharacterized protein</fullName>
    </submittedName>
</protein>
<proteinExistence type="predicted"/>
<accession>A0A3P7JJP1</accession>
<dbReference type="Proteomes" id="UP000270094">
    <property type="component" value="Unassembled WGS sequence"/>
</dbReference>
<dbReference type="InterPro" id="IPR027877">
    <property type="entry name" value="Smim15"/>
</dbReference>
<keyword evidence="1" id="KW-1133">Transmembrane helix</keyword>
<sequence>MRWHSIKEQAARLIAFIIREPWLFVQYVFLFALALGMFTLVMQYKIQKSIKKQEKIRKQKEKILRKLHGSRRKALDEHEAMLALEKEKDKDA</sequence>
<dbReference type="EMBL" id="UYYB01148470">
    <property type="protein sequence ID" value="VDM86001.1"/>
    <property type="molecule type" value="Genomic_DNA"/>
</dbReference>
<name>A0A3P7JJP1_STRVU</name>
<keyword evidence="3" id="KW-1185">Reference proteome</keyword>
<reference evidence="2 3" key="1">
    <citation type="submission" date="2018-11" db="EMBL/GenBank/DDBJ databases">
        <authorList>
            <consortium name="Pathogen Informatics"/>
        </authorList>
    </citation>
    <scope>NUCLEOTIDE SEQUENCE [LARGE SCALE GENOMIC DNA]</scope>
</reference>
<dbReference type="Pfam" id="PF15086">
    <property type="entry name" value="UPF0542"/>
    <property type="match status" value="1"/>
</dbReference>
<evidence type="ECO:0000256" key="1">
    <source>
        <dbReference type="SAM" id="Phobius"/>
    </source>
</evidence>
<keyword evidence="1" id="KW-0812">Transmembrane</keyword>
<evidence type="ECO:0000313" key="3">
    <source>
        <dbReference type="Proteomes" id="UP000270094"/>
    </source>
</evidence>